<name>A0A822YG16_NELNU</name>
<sequence>MWVINFIILNFNEAIWLMKKSGIQIIRHGCLYETEPAYVTDQPLFLNSAVRGVTKLGPHELLGVLKQIEKDMGRTDGIRYGPRPIDLDTLFYGKFNVNSEILNVPHERIWERPFVVAPLIDLLGSAIDSDTVASWHSFSKQTGRLFELWKKLGGDFLIGKEGLR</sequence>
<dbReference type="SUPFAM" id="SSF55083">
    <property type="entry name" value="6-hydroxymethyl-7,8-dihydropterin pyrophosphokinase, HPPK"/>
    <property type="match status" value="1"/>
</dbReference>
<dbReference type="GO" id="GO:0046654">
    <property type="term" value="P:tetrahydrofolate biosynthetic process"/>
    <property type="evidence" value="ECO:0007669"/>
    <property type="project" value="UniProtKB-UniPathway"/>
</dbReference>
<gene>
    <name evidence="9" type="ORF">HUJ06_010351</name>
</gene>
<dbReference type="Pfam" id="PF01288">
    <property type="entry name" value="HPPK"/>
    <property type="match status" value="1"/>
</dbReference>
<dbReference type="GO" id="GO:0003848">
    <property type="term" value="F:2-amino-4-hydroxy-6-hydroxymethyldihydropteridine diphosphokinase activity"/>
    <property type="evidence" value="ECO:0007669"/>
    <property type="project" value="UniProtKB-EC"/>
</dbReference>
<evidence type="ECO:0000256" key="7">
    <source>
        <dbReference type="ARBA" id="ARBA00022909"/>
    </source>
</evidence>
<dbReference type="GO" id="GO:0016301">
    <property type="term" value="F:kinase activity"/>
    <property type="evidence" value="ECO:0007669"/>
    <property type="project" value="UniProtKB-KW"/>
</dbReference>
<evidence type="ECO:0000256" key="5">
    <source>
        <dbReference type="ARBA" id="ARBA00022777"/>
    </source>
</evidence>
<dbReference type="EMBL" id="DUZY01000003">
    <property type="protein sequence ID" value="DAD31500.1"/>
    <property type="molecule type" value="Genomic_DNA"/>
</dbReference>
<dbReference type="AlphaFoldDB" id="A0A822YG16"/>
<dbReference type="EC" id="2.7.6.3" evidence="2"/>
<dbReference type="NCBIfam" id="TIGR01498">
    <property type="entry name" value="folK"/>
    <property type="match status" value="1"/>
</dbReference>
<protein>
    <recommendedName>
        <fullName evidence="2">2-amino-4-hydroxy-6-hydroxymethyldihydropteridine diphosphokinase</fullName>
        <ecNumber evidence="2">2.7.6.3</ecNumber>
    </recommendedName>
</protein>
<reference evidence="9 10" key="1">
    <citation type="journal article" date="2020" name="Mol. Biol. Evol.">
        <title>Distinct Expression and Methylation Patterns for Genes with Different Fates following a Single Whole-Genome Duplication in Flowering Plants.</title>
        <authorList>
            <person name="Shi T."/>
            <person name="Rahmani R.S."/>
            <person name="Gugger P.F."/>
            <person name="Wang M."/>
            <person name="Li H."/>
            <person name="Zhang Y."/>
            <person name="Li Z."/>
            <person name="Wang Q."/>
            <person name="Van de Peer Y."/>
            <person name="Marchal K."/>
            <person name="Chen J."/>
        </authorList>
    </citation>
    <scope>NUCLEOTIDE SEQUENCE [LARGE SCALE GENOMIC DNA]</scope>
    <source>
        <tissue evidence="9">Leaf</tissue>
    </source>
</reference>
<dbReference type="InterPro" id="IPR035907">
    <property type="entry name" value="Hppk_sf"/>
</dbReference>
<dbReference type="InterPro" id="IPR045031">
    <property type="entry name" value="DHP_synth-like"/>
</dbReference>
<keyword evidence="5" id="KW-0418">Kinase</keyword>
<dbReference type="GO" id="GO:0005524">
    <property type="term" value="F:ATP binding"/>
    <property type="evidence" value="ECO:0007669"/>
    <property type="project" value="UniProtKB-KW"/>
</dbReference>
<keyword evidence="7" id="KW-0289">Folate biosynthesis</keyword>
<dbReference type="PANTHER" id="PTHR20941">
    <property type="entry name" value="FOLATE SYNTHESIS PROTEINS"/>
    <property type="match status" value="1"/>
</dbReference>
<dbReference type="Gene3D" id="3.30.70.560">
    <property type="entry name" value="7,8-Dihydro-6-hydroxymethylpterin-pyrophosphokinase HPPK"/>
    <property type="match status" value="1"/>
</dbReference>
<evidence type="ECO:0000256" key="1">
    <source>
        <dbReference type="ARBA" id="ARBA00005051"/>
    </source>
</evidence>
<comment type="pathway">
    <text evidence="1">Cofactor biosynthesis; tetrahydrofolate biosynthesis; 2-amino-4-hydroxy-6-hydroxymethyl-7,8-dihydropteridine diphosphate from 7,8-dihydroneopterin triphosphate: step 4/4.</text>
</comment>
<dbReference type="InterPro" id="IPR000550">
    <property type="entry name" value="Hppk"/>
</dbReference>
<keyword evidence="10" id="KW-1185">Reference proteome</keyword>
<comment type="caution">
    <text evidence="9">The sequence shown here is derived from an EMBL/GenBank/DDBJ whole genome shotgun (WGS) entry which is preliminary data.</text>
</comment>
<keyword evidence="6" id="KW-0067">ATP-binding</keyword>
<evidence type="ECO:0000313" key="9">
    <source>
        <dbReference type="EMBL" id="DAD31500.1"/>
    </source>
</evidence>
<organism evidence="9 10">
    <name type="scientific">Nelumbo nucifera</name>
    <name type="common">Sacred lotus</name>
    <dbReference type="NCBI Taxonomy" id="4432"/>
    <lineage>
        <taxon>Eukaryota</taxon>
        <taxon>Viridiplantae</taxon>
        <taxon>Streptophyta</taxon>
        <taxon>Embryophyta</taxon>
        <taxon>Tracheophyta</taxon>
        <taxon>Spermatophyta</taxon>
        <taxon>Magnoliopsida</taxon>
        <taxon>Proteales</taxon>
        <taxon>Nelumbonaceae</taxon>
        <taxon>Nelumbo</taxon>
    </lineage>
</organism>
<dbReference type="UniPathway" id="UPA00077">
    <property type="reaction ID" value="UER00155"/>
</dbReference>
<evidence type="ECO:0000259" key="8">
    <source>
        <dbReference type="Pfam" id="PF01288"/>
    </source>
</evidence>
<proteinExistence type="predicted"/>
<dbReference type="Proteomes" id="UP000607653">
    <property type="component" value="Unassembled WGS sequence"/>
</dbReference>
<keyword evidence="3" id="KW-0808">Transferase</keyword>
<evidence type="ECO:0000256" key="2">
    <source>
        <dbReference type="ARBA" id="ARBA00013253"/>
    </source>
</evidence>
<dbReference type="CDD" id="cd00483">
    <property type="entry name" value="HPPK"/>
    <property type="match status" value="1"/>
</dbReference>
<evidence type="ECO:0000256" key="3">
    <source>
        <dbReference type="ARBA" id="ARBA00022679"/>
    </source>
</evidence>
<accession>A0A822YG16</accession>
<dbReference type="GO" id="GO:0046656">
    <property type="term" value="P:folic acid biosynthetic process"/>
    <property type="evidence" value="ECO:0007669"/>
    <property type="project" value="UniProtKB-KW"/>
</dbReference>
<feature type="domain" description="7,8-dihydro-6-hydroxymethylpterin-pyrophosphokinase" evidence="8">
    <location>
        <begin position="10"/>
        <end position="122"/>
    </location>
</feature>
<keyword evidence="4" id="KW-0547">Nucleotide-binding</keyword>
<evidence type="ECO:0000256" key="4">
    <source>
        <dbReference type="ARBA" id="ARBA00022741"/>
    </source>
</evidence>
<evidence type="ECO:0000313" key="10">
    <source>
        <dbReference type="Proteomes" id="UP000607653"/>
    </source>
</evidence>
<evidence type="ECO:0000256" key="6">
    <source>
        <dbReference type="ARBA" id="ARBA00022840"/>
    </source>
</evidence>
<dbReference type="PANTHER" id="PTHR20941:SF1">
    <property type="entry name" value="FOLIC ACID SYNTHESIS PROTEIN FOL1"/>
    <property type="match status" value="1"/>
</dbReference>